<proteinExistence type="predicted"/>
<dbReference type="AlphaFoldDB" id="A0A166IZB9"/>
<evidence type="ECO:0000313" key="1">
    <source>
        <dbReference type="EMBL" id="KZK05266.1"/>
    </source>
</evidence>
<name>A0A166IZB9_LACLC</name>
<dbReference type="Proteomes" id="UP000076519">
    <property type="component" value="Unassembled WGS sequence"/>
</dbReference>
<accession>A0A166IZB9</accession>
<reference evidence="1 2" key="1">
    <citation type="submission" date="2015-08" db="EMBL/GenBank/DDBJ databases">
        <title>Draft Genome Sequences of 11 Lactococcus lactis subspecies cremoris strains.</title>
        <authorList>
            <person name="Wels M."/>
            <person name="Backus L."/>
            <person name="Boekhorst J."/>
            <person name="Dijkstra A."/>
            <person name="Beerthuizen M."/>
            <person name="Siezen R."/>
            <person name="Bachmann H."/>
            <person name="Van Hijum S."/>
        </authorList>
    </citation>
    <scope>NUCLEOTIDE SEQUENCE [LARGE SCALE GENOMIC DNA]</scope>
    <source>
        <strain evidence="1 2">KW10</strain>
    </source>
</reference>
<comment type="caution">
    <text evidence="1">The sequence shown here is derived from an EMBL/GenBank/DDBJ whole genome shotgun (WGS) entry which is preliminary data.</text>
</comment>
<organism evidence="1 2">
    <name type="scientific">Lactococcus lactis subsp. cremoris</name>
    <name type="common">Streptococcus cremoris</name>
    <dbReference type="NCBI Taxonomy" id="1359"/>
    <lineage>
        <taxon>Bacteria</taxon>
        <taxon>Bacillati</taxon>
        <taxon>Bacillota</taxon>
        <taxon>Bacilli</taxon>
        <taxon>Lactobacillales</taxon>
        <taxon>Streptococcaceae</taxon>
        <taxon>Lactococcus</taxon>
    </lineage>
</organism>
<dbReference type="EMBL" id="LIYF01000035">
    <property type="protein sequence ID" value="KZK05266.1"/>
    <property type="molecule type" value="Genomic_DNA"/>
</dbReference>
<evidence type="ECO:0000313" key="2">
    <source>
        <dbReference type="Proteomes" id="UP000076519"/>
    </source>
</evidence>
<protein>
    <submittedName>
        <fullName evidence="1">Uncharacterized protein</fullName>
    </submittedName>
</protein>
<gene>
    <name evidence="1" type="ORF">AB996_2027</name>
</gene>
<sequence>MPSKEIVPSRSKTKIMSSPFLNSFSRGKILSVNFQNFD</sequence>